<dbReference type="AlphaFoldDB" id="A0A4R6TW26"/>
<comment type="caution">
    <text evidence="1">The sequence shown here is derived from an EMBL/GenBank/DDBJ whole genome shotgun (WGS) entry which is preliminary data.</text>
</comment>
<reference evidence="1 2" key="1">
    <citation type="submission" date="2019-03" db="EMBL/GenBank/DDBJ databases">
        <title>Genomic Encyclopedia of Type Strains, Phase IV (KMG-IV): sequencing the most valuable type-strain genomes for metagenomic binning, comparative biology and taxonomic classification.</title>
        <authorList>
            <person name="Goeker M."/>
        </authorList>
    </citation>
    <scope>NUCLEOTIDE SEQUENCE [LARGE SCALE GENOMIC DNA]</scope>
    <source>
        <strain evidence="1 2">DSM 19605</strain>
    </source>
</reference>
<dbReference type="RefSeq" id="WP_133599526.1">
    <property type="nucleotide sequence ID" value="NZ_SNYL01000025.1"/>
</dbReference>
<name>A0A4R6TW26_9BURK</name>
<organism evidence="1 2">
    <name type="scientific">Tepidicella xavieri</name>
    <dbReference type="NCBI Taxonomy" id="360241"/>
    <lineage>
        <taxon>Bacteria</taxon>
        <taxon>Pseudomonadati</taxon>
        <taxon>Pseudomonadota</taxon>
        <taxon>Betaproteobacteria</taxon>
        <taxon>Burkholderiales</taxon>
        <taxon>Tepidicella</taxon>
    </lineage>
</organism>
<evidence type="ECO:0000313" key="1">
    <source>
        <dbReference type="EMBL" id="TDQ37641.1"/>
    </source>
</evidence>
<evidence type="ECO:0000313" key="2">
    <source>
        <dbReference type="Proteomes" id="UP000295510"/>
    </source>
</evidence>
<gene>
    <name evidence="1" type="ORF">DFR43_12520</name>
</gene>
<dbReference type="OrthoDB" id="8966078at2"/>
<protein>
    <submittedName>
        <fullName evidence="1">Uncharacterized protein</fullName>
    </submittedName>
</protein>
<dbReference type="EMBL" id="SNYL01000025">
    <property type="protein sequence ID" value="TDQ37641.1"/>
    <property type="molecule type" value="Genomic_DNA"/>
</dbReference>
<keyword evidence="2" id="KW-1185">Reference proteome</keyword>
<accession>A0A4R6TW26</accession>
<sequence>MTHSDPVLCELQRQLAEFQAGRLSLHAFVQAARQAPATLLSRLPAAFGEVWHNLLDRLESSALFAEESCSFSQKDLIDSLQLWIDKAAQRLSSGRGT</sequence>
<dbReference type="Proteomes" id="UP000295510">
    <property type="component" value="Unassembled WGS sequence"/>
</dbReference>
<proteinExistence type="predicted"/>